<evidence type="ECO:0000256" key="2">
    <source>
        <dbReference type="ARBA" id="ARBA00023239"/>
    </source>
</evidence>
<comment type="pathway">
    <text evidence="6">Amino-sugar metabolism; 1,6-anhydro-N-acetylmuramate degradation.</text>
</comment>
<feature type="active site" description="Proton donor" evidence="13">
    <location>
        <position position="96"/>
    </location>
</feature>
<evidence type="ECO:0000313" key="16">
    <source>
        <dbReference type="Proteomes" id="UP000673975"/>
    </source>
</evidence>
<dbReference type="PANTHER" id="PTHR10088">
    <property type="entry name" value="GLUCOKINASE REGULATORY PROTEIN"/>
    <property type="match status" value="1"/>
</dbReference>
<keyword evidence="16" id="KW-1185">Reference proteome</keyword>
<dbReference type="GO" id="GO:0016803">
    <property type="term" value="F:ether hydrolase activity"/>
    <property type="evidence" value="ECO:0007669"/>
    <property type="project" value="TreeGrafter"/>
</dbReference>
<evidence type="ECO:0000256" key="6">
    <source>
        <dbReference type="ARBA" id="ARBA00060595"/>
    </source>
</evidence>
<dbReference type="GO" id="GO:0097367">
    <property type="term" value="F:carbohydrate derivative binding"/>
    <property type="evidence" value="ECO:0007669"/>
    <property type="project" value="InterPro"/>
</dbReference>
<evidence type="ECO:0000256" key="12">
    <source>
        <dbReference type="ARBA" id="ARBA00084049"/>
    </source>
</evidence>
<dbReference type="HAMAP" id="MF_00068">
    <property type="entry name" value="MurQ"/>
    <property type="match status" value="1"/>
</dbReference>
<evidence type="ECO:0000256" key="9">
    <source>
        <dbReference type="ARBA" id="ARBA00067056"/>
    </source>
</evidence>
<comment type="function">
    <text evidence="13">Specifically catalyzes the cleavage of the D-lactyl ether substituent of MurNAc 6-phosphate, producing GlcNAc 6-phosphate and D-lactate.</text>
</comment>
<accession>A0A8J7RTZ1</accession>
<dbReference type="Proteomes" id="UP000673975">
    <property type="component" value="Unassembled WGS sequence"/>
</dbReference>
<dbReference type="EC" id="4.2.1.126" evidence="9 13"/>
<dbReference type="NCBIfam" id="NF003915">
    <property type="entry name" value="PRK05441.1"/>
    <property type="match status" value="1"/>
</dbReference>
<dbReference type="NCBIfam" id="NF009222">
    <property type="entry name" value="PRK12570.1"/>
    <property type="match status" value="1"/>
</dbReference>
<feature type="domain" description="SIS" evidence="14">
    <location>
        <begin position="68"/>
        <end position="233"/>
    </location>
</feature>
<comment type="similarity">
    <text evidence="8 13">Belongs to the GCKR-like family. MurNAc-6-P etherase subfamily.</text>
</comment>
<evidence type="ECO:0000256" key="4">
    <source>
        <dbReference type="ARBA" id="ARBA00051747"/>
    </source>
</evidence>
<evidence type="ECO:0000256" key="11">
    <source>
        <dbReference type="ARBA" id="ARBA00077905"/>
    </source>
</evidence>
<evidence type="ECO:0000313" key="15">
    <source>
        <dbReference type="EMBL" id="MBP3192927.1"/>
    </source>
</evidence>
<evidence type="ECO:0000256" key="1">
    <source>
        <dbReference type="ARBA" id="ARBA00011738"/>
    </source>
</evidence>
<name>A0A8J7RTZ1_9BACT</name>
<proteinExistence type="inferred from homology"/>
<dbReference type="GO" id="GO:0009254">
    <property type="term" value="P:peptidoglycan turnover"/>
    <property type="evidence" value="ECO:0007669"/>
    <property type="project" value="TreeGrafter"/>
</dbReference>
<dbReference type="Gene3D" id="3.40.50.10490">
    <property type="entry name" value="Glucose-6-phosphate isomerase like protein, domain 1"/>
    <property type="match status" value="2"/>
</dbReference>
<evidence type="ECO:0000259" key="14">
    <source>
        <dbReference type="PROSITE" id="PS51464"/>
    </source>
</evidence>
<dbReference type="EMBL" id="JAFIDN010000007">
    <property type="protein sequence ID" value="MBP3192927.1"/>
    <property type="molecule type" value="Genomic_DNA"/>
</dbReference>
<comment type="subunit">
    <text evidence="1 13">Homodimer.</text>
</comment>
<dbReference type="CDD" id="cd05007">
    <property type="entry name" value="SIS_Etherase"/>
    <property type="match status" value="1"/>
</dbReference>
<dbReference type="Pfam" id="PF22645">
    <property type="entry name" value="GKRP_SIS_N"/>
    <property type="match status" value="1"/>
</dbReference>
<dbReference type="PROSITE" id="PS01272">
    <property type="entry name" value="GCKR"/>
    <property type="match status" value="1"/>
</dbReference>
<dbReference type="Gene3D" id="1.10.8.1080">
    <property type="match status" value="1"/>
</dbReference>
<evidence type="ECO:0000256" key="7">
    <source>
        <dbReference type="ARBA" id="ARBA00060672"/>
    </source>
</evidence>
<gene>
    <name evidence="13 15" type="primary">murQ</name>
    <name evidence="15" type="ORF">NATSA_09655</name>
</gene>
<evidence type="ECO:0000256" key="5">
    <source>
        <dbReference type="ARBA" id="ARBA00060532"/>
    </source>
</evidence>
<dbReference type="AlphaFoldDB" id="A0A8J7RTZ1"/>
<keyword evidence="3 13" id="KW-0119">Carbohydrate metabolism</keyword>
<comment type="catalytic activity">
    <reaction evidence="4 13">
        <text>N-acetyl-D-muramate 6-phosphate + H2O = N-acetyl-D-glucosamine 6-phosphate + (R)-lactate</text>
        <dbReference type="Rhea" id="RHEA:26410"/>
        <dbReference type="ChEBI" id="CHEBI:15377"/>
        <dbReference type="ChEBI" id="CHEBI:16004"/>
        <dbReference type="ChEBI" id="CHEBI:57513"/>
        <dbReference type="ChEBI" id="CHEBI:58722"/>
        <dbReference type="EC" id="4.2.1.126"/>
    </reaction>
</comment>
<reference evidence="15" key="1">
    <citation type="submission" date="2021-02" db="EMBL/GenBank/DDBJ databases">
        <title>Natronogracilivirga saccharolytica gen. nov. sp. nov. a new anaerobic, haloalkiliphilic carbohydrate-fermenting bacterium from soda lake and proposing of Cyclonatronumiaceae fam. nov. in the phylum Balneolaeota.</title>
        <authorList>
            <person name="Zhilina T.N."/>
            <person name="Sorokin D.Y."/>
            <person name="Zavarzina D.G."/>
            <person name="Toshchakov S.V."/>
            <person name="Kublanov I.V."/>
        </authorList>
    </citation>
    <scope>NUCLEOTIDE SEQUENCE</scope>
    <source>
        <strain evidence="15">Z-1702</strain>
    </source>
</reference>
<evidence type="ECO:0000256" key="8">
    <source>
        <dbReference type="ARBA" id="ARBA00061234"/>
    </source>
</evidence>
<dbReference type="NCBIfam" id="TIGR00274">
    <property type="entry name" value="N-acetylmuramic acid 6-phosphate etherase"/>
    <property type="match status" value="1"/>
</dbReference>
<feature type="active site" evidence="13">
    <location>
        <position position="127"/>
    </location>
</feature>
<dbReference type="InterPro" id="IPR046348">
    <property type="entry name" value="SIS_dom_sf"/>
</dbReference>
<comment type="pathway">
    <text evidence="5 13">Amino-sugar metabolism; N-acetylmuramate degradation.</text>
</comment>
<dbReference type="InterPro" id="IPR005488">
    <property type="entry name" value="Etherase_MurQ"/>
</dbReference>
<dbReference type="InterPro" id="IPR001347">
    <property type="entry name" value="SIS_dom"/>
</dbReference>
<dbReference type="UniPathway" id="UPA00342"/>
<dbReference type="GO" id="GO:0046348">
    <property type="term" value="P:amino sugar catabolic process"/>
    <property type="evidence" value="ECO:0007669"/>
    <property type="project" value="InterPro"/>
</dbReference>
<keyword evidence="2 13" id="KW-0456">Lyase</keyword>
<organism evidence="15 16">
    <name type="scientific">Natronogracilivirga saccharolytica</name>
    <dbReference type="NCBI Taxonomy" id="2812953"/>
    <lineage>
        <taxon>Bacteria</taxon>
        <taxon>Pseudomonadati</taxon>
        <taxon>Balneolota</taxon>
        <taxon>Balneolia</taxon>
        <taxon>Balneolales</taxon>
        <taxon>Cyclonatronaceae</taxon>
        <taxon>Natronogracilivirga</taxon>
    </lineage>
</organism>
<comment type="pathway">
    <text evidence="7">Cell wall biogenesis.</text>
</comment>
<dbReference type="SUPFAM" id="SSF53697">
    <property type="entry name" value="SIS domain"/>
    <property type="match status" value="1"/>
</dbReference>
<comment type="caution">
    <text evidence="15">The sequence shown here is derived from an EMBL/GenBank/DDBJ whole genome shotgun (WGS) entry which is preliminary data.</text>
</comment>
<evidence type="ECO:0000256" key="13">
    <source>
        <dbReference type="HAMAP-Rule" id="MF_00068"/>
    </source>
</evidence>
<comment type="miscellaneous">
    <text evidence="13">A lyase-type mechanism (elimination/hydration) is suggested for the cleavage of the lactyl ether bond of MurNAc 6-phosphate, with the formation of an alpha,beta-unsaturated aldehyde intermediate with (E)-stereochemistry, followed by the syn addition of water to give product.</text>
</comment>
<dbReference type="FunFam" id="1.10.8.1080:FF:000001">
    <property type="entry name" value="N-acetylmuramic acid 6-phosphate etherase"/>
    <property type="match status" value="1"/>
</dbReference>
<dbReference type="GO" id="GO:0016835">
    <property type="term" value="F:carbon-oxygen lyase activity"/>
    <property type="evidence" value="ECO:0007669"/>
    <property type="project" value="UniProtKB-UniRule"/>
</dbReference>
<dbReference type="PANTHER" id="PTHR10088:SF4">
    <property type="entry name" value="GLUCOKINASE REGULATORY PROTEIN"/>
    <property type="match status" value="1"/>
</dbReference>
<dbReference type="GO" id="GO:0097173">
    <property type="term" value="P:N-acetylmuramic acid catabolic process"/>
    <property type="evidence" value="ECO:0007669"/>
    <property type="project" value="UniProtKB-UniPathway"/>
</dbReference>
<evidence type="ECO:0000256" key="3">
    <source>
        <dbReference type="ARBA" id="ARBA00023277"/>
    </source>
</evidence>
<dbReference type="InterPro" id="IPR040190">
    <property type="entry name" value="MURQ/GCKR"/>
</dbReference>
<dbReference type="InterPro" id="IPR005486">
    <property type="entry name" value="Glucokinase_regulatory_CS"/>
</dbReference>
<dbReference type="PROSITE" id="PS51464">
    <property type="entry name" value="SIS"/>
    <property type="match status" value="1"/>
</dbReference>
<protein>
    <recommendedName>
        <fullName evidence="10 13">N-acetylmuramic acid 6-phosphate etherase</fullName>
        <shortName evidence="13">MurNAc-6-P etherase</shortName>
        <ecNumber evidence="9 13">4.2.1.126</ecNumber>
    </recommendedName>
    <alternativeName>
        <fullName evidence="12 13">N-acetylmuramic acid 6-phosphate hydrolase</fullName>
    </alternativeName>
    <alternativeName>
        <fullName evidence="11 13">N-acetylmuramic acid 6-phosphate lyase</fullName>
    </alternativeName>
</protein>
<dbReference type="FunFam" id="3.40.50.10490:FF:000014">
    <property type="entry name" value="N-acetylmuramic acid 6-phosphate etherase"/>
    <property type="match status" value="1"/>
</dbReference>
<sequence length="316" mass="34629">MRSTDLSDSQKLYDQLKKLETEQRNPETLHIDLADPGEIVRLMNEQDKKVAEYVSARKDQIAMAVDFAHKALAKGGRLIYTGAGTSGRLGVLDAAECPPTFGTHPDQVIGLIAGGREAMFVAQEGSEDLPEHGERDIAELNVSDKDVVCGLAASGRTPYVLGTLDEAKRRGARTVMVCCVVADRVKLEKEPDVMIDVPVGPEVIMGSTRLKSATAQKMVCNMISTGAMIRLGKVYENVMVDLMLTNKKLVERSRRIISMFTDAGYEESSRLLKESGGKVKIALLMGLAKVSREEAEKKLEDHNGFIRAALQSYEKD</sequence>
<evidence type="ECO:0000256" key="10">
    <source>
        <dbReference type="ARBA" id="ARBA00070061"/>
    </source>
</evidence>